<keyword evidence="6 10" id="KW-0378">Hydrolase</keyword>
<reference evidence="15 16" key="1">
    <citation type="submission" date="2016-11" db="EMBL/GenBank/DDBJ databases">
        <authorList>
            <person name="Jaros S."/>
            <person name="Januszkiewicz K."/>
            <person name="Wedrychowicz H."/>
        </authorList>
    </citation>
    <scope>NUCLEOTIDE SEQUENCE [LARGE SCALE GENOMIC DNA]</scope>
    <source>
        <strain evidence="15 16">DSM 8605</strain>
    </source>
</reference>
<dbReference type="GO" id="GO:0005737">
    <property type="term" value="C:cytoplasm"/>
    <property type="evidence" value="ECO:0007669"/>
    <property type="project" value="UniProtKB-SubCell"/>
</dbReference>
<sequence length="555" mass="62079">MRKKRDKIKIIPLGGLNEVGKNLTLFEYKDEIVVIDCGIKFPDDDMFGIDLVIPDISYLVKNKEKVKGIFLTHGHEDHIGAISFVLKEVNVPIYGTKLTLGILESKLKEHGLLSTTELKTVKSRDIIELEHMSVEFIRTCHSIADASAIAIHTPLGVILHTGDFKIDYTPIDGELADLGRFVELSQKGVIVLMADSTNVERPGYTMSESIVGETFERLFAKAQGRIIVATFASNVHRVRQIMQAADKYDRKVTVSGRSMENIVRVATELGYLEIAKKVMVSLDDIKKYPNDKMVVLTTGSQGEPMAALSRMAMSDHRKLFIEKGDTVIISATPIPGNEKLVSRVINQLFKKGAEVIYEALEDVHVSGHAKQEELKLIHTLVRPKFFIPVHGEYRMLKQHADLSMKLGMPEKNIILANNGDVIEVTQETIRKNGYVPSGQVFVDGLGVGDVGNIVLRDRKHLSQDGILTVVVTLEKDTGRVIAGPDIISRGFVYVRESEVLMDEAKRVAREALVYCEEKNITEWVVIKSKVKEALRVFLFEQTMRKPMILPIIVEV</sequence>
<evidence type="ECO:0000313" key="16">
    <source>
        <dbReference type="Proteomes" id="UP000184447"/>
    </source>
</evidence>
<dbReference type="Pfam" id="PF00753">
    <property type="entry name" value="Lactamase_B"/>
    <property type="match status" value="1"/>
</dbReference>
<dbReference type="CDD" id="cd07714">
    <property type="entry name" value="RNaseJ_MBL-fold"/>
    <property type="match status" value="1"/>
</dbReference>
<feature type="binding site" evidence="13">
    <location>
        <position position="390"/>
    </location>
    <ligand>
        <name>Zn(2+)</name>
        <dbReference type="ChEBI" id="CHEBI:29105"/>
        <label>2</label>
        <note>catalytic</note>
    </ligand>
</feature>
<evidence type="ECO:0000256" key="9">
    <source>
        <dbReference type="ARBA" id="ARBA00022884"/>
    </source>
</evidence>
<feature type="binding site" evidence="13">
    <location>
        <position position="141"/>
    </location>
    <ligand>
        <name>Zn(2+)</name>
        <dbReference type="ChEBI" id="CHEBI:29105"/>
        <label>1</label>
        <note>catalytic</note>
    </ligand>
</feature>
<feature type="binding site" evidence="13">
    <location>
        <position position="48"/>
    </location>
    <ligand>
        <name>Ca(2+)</name>
        <dbReference type="ChEBI" id="CHEBI:29108"/>
    </ligand>
</feature>
<dbReference type="InterPro" id="IPR036866">
    <property type="entry name" value="RibonucZ/Hydroxyglut_hydro"/>
</dbReference>
<dbReference type="InterPro" id="IPR042173">
    <property type="entry name" value="RNase_J_2"/>
</dbReference>
<keyword evidence="16" id="KW-1185">Reference proteome</keyword>
<comment type="cofactor">
    <cofactor evidence="13">
        <name>Ca(2+)</name>
        <dbReference type="ChEBI" id="CHEBI:29108"/>
    </cofactor>
    <text evidence="13">Binds 1 Ca(2+) cation per subunit. Seen in 1 crystal structure, it is not clear if it is physiologically important.</text>
</comment>
<dbReference type="InterPro" id="IPR055132">
    <property type="entry name" value="RNase_J_b_CASP"/>
</dbReference>
<comment type="subcellular location">
    <subcellularLocation>
        <location evidence="1 10">Cytoplasm</location>
    </subcellularLocation>
</comment>
<feature type="active site" description="Proton acceptor" evidence="11">
    <location>
        <position position="368"/>
    </location>
</feature>
<protein>
    <recommendedName>
        <fullName evidence="10">Ribonuclease J</fullName>
        <shortName evidence="10">RNase J</shortName>
        <ecNumber evidence="10">3.1.-.-</ecNumber>
    </recommendedName>
</protein>
<dbReference type="STRING" id="1121316.SAMN02745207_00250"/>
<dbReference type="Pfam" id="PF22505">
    <property type="entry name" value="RNase_J_b_CASP"/>
    <property type="match status" value="1"/>
</dbReference>
<dbReference type="InterPro" id="IPR041636">
    <property type="entry name" value="RNase_J_C"/>
</dbReference>
<dbReference type="PANTHER" id="PTHR43694:SF1">
    <property type="entry name" value="RIBONUCLEASE J"/>
    <property type="match status" value="1"/>
</dbReference>
<dbReference type="EMBL" id="FQXM01000002">
    <property type="protein sequence ID" value="SHH16573.1"/>
    <property type="molecule type" value="Genomic_DNA"/>
</dbReference>
<feature type="binding site" evidence="13">
    <location>
        <position position="50"/>
    </location>
    <ligand>
        <name>Ca(2+)</name>
        <dbReference type="ChEBI" id="CHEBI:29108"/>
    </ligand>
</feature>
<dbReference type="InterPro" id="IPR004613">
    <property type="entry name" value="RNase_J"/>
</dbReference>
<keyword evidence="2 10" id="KW-0963">Cytoplasm</keyword>
<dbReference type="PANTHER" id="PTHR43694">
    <property type="entry name" value="RIBONUCLEASE J"/>
    <property type="match status" value="1"/>
</dbReference>
<comment type="subunit">
    <text evidence="10">Homodimer, may be a subunit of the RNA degradosome.</text>
</comment>
<dbReference type="AlphaFoldDB" id="A0A1M5QSK7"/>
<keyword evidence="3 10" id="KW-0540">Nuclease</keyword>
<evidence type="ECO:0000256" key="1">
    <source>
        <dbReference type="ARBA" id="ARBA00004496"/>
    </source>
</evidence>
<keyword evidence="8 10" id="KW-0269">Exonuclease</keyword>
<evidence type="ECO:0000256" key="8">
    <source>
        <dbReference type="ARBA" id="ARBA00022839"/>
    </source>
</evidence>
<dbReference type="OrthoDB" id="9758375at2"/>
<evidence type="ECO:0000256" key="12">
    <source>
        <dbReference type="PIRSR" id="PIRSR004803-2"/>
    </source>
</evidence>
<feature type="binding site" evidence="13">
    <location>
        <position position="443"/>
    </location>
    <ligand>
        <name>Ca(2+)</name>
        <dbReference type="ChEBI" id="CHEBI:29108"/>
    </ligand>
</feature>
<evidence type="ECO:0000256" key="6">
    <source>
        <dbReference type="ARBA" id="ARBA00022801"/>
    </source>
</evidence>
<dbReference type="GO" id="GO:0006364">
    <property type="term" value="P:rRNA processing"/>
    <property type="evidence" value="ECO:0007669"/>
    <property type="project" value="UniProtKB-UniRule"/>
</dbReference>
<dbReference type="GO" id="GO:0003723">
    <property type="term" value="F:RNA binding"/>
    <property type="evidence" value="ECO:0007669"/>
    <property type="project" value="UniProtKB-UniRule"/>
</dbReference>
<dbReference type="Pfam" id="PF17770">
    <property type="entry name" value="RNase_J_C"/>
    <property type="match status" value="1"/>
</dbReference>
<dbReference type="EC" id="3.1.-.-" evidence="10"/>
<evidence type="ECO:0000259" key="14">
    <source>
        <dbReference type="SMART" id="SM00849"/>
    </source>
</evidence>
<dbReference type="GO" id="GO:0008270">
    <property type="term" value="F:zinc ion binding"/>
    <property type="evidence" value="ECO:0007669"/>
    <property type="project" value="InterPro"/>
</dbReference>
<dbReference type="GO" id="GO:0004521">
    <property type="term" value="F:RNA endonuclease activity"/>
    <property type="evidence" value="ECO:0007669"/>
    <property type="project" value="UniProtKB-UniRule"/>
</dbReference>
<comment type="similarity">
    <text evidence="10">Belongs to the metallo-beta-lactamase superfamily. RNA-metabolizing metallo-beta-lactamase-like family. Bacterial RNase J subfamily.</text>
</comment>
<dbReference type="RefSeq" id="WP_073336157.1">
    <property type="nucleotide sequence ID" value="NZ_FQXM01000002.1"/>
</dbReference>
<feature type="binding site" evidence="13">
    <location>
        <position position="77"/>
    </location>
    <ligand>
        <name>Zn(2+)</name>
        <dbReference type="ChEBI" id="CHEBI:29105"/>
        <label>1</label>
        <note>catalytic</note>
    </ligand>
</feature>
<evidence type="ECO:0000256" key="7">
    <source>
        <dbReference type="ARBA" id="ARBA00022833"/>
    </source>
</evidence>
<feature type="binding site" evidence="13">
    <location>
        <position position="75"/>
    </location>
    <ligand>
        <name>Zn(2+)</name>
        <dbReference type="ChEBI" id="CHEBI:29105"/>
        <label>1</label>
        <note>catalytic</note>
    </ligand>
</feature>
<dbReference type="PIRSF" id="PIRSF004803">
    <property type="entry name" value="RnjA"/>
    <property type="match status" value="1"/>
</dbReference>
<feature type="active site" description="Proton donor" evidence="11">
    <location>
        <position position="195"/>
    </location>
</feature>
<keyword evidence="4 13" id="KW-0479">Metal-binding</keyword>
<evidence type="ECO:0000256" key="13">
    <source>
        <dbReference type="PIRSR" id="PIRSR004803-3"/>
    </source>
</evidence>
<dbReference type="Gene3D" id="3.60.15.10">
    <property type="entry name" value="Ribonuclease Z/Hydroxyacylglutathione hydrolase-like"/>
    <property type="match status" value="1"/>
</dbReference>
<comment type="cofactor">
    <cofactor evidence="13">
        <name>Zn(2+)</name>
        <dbReference type="ChEBI" id="CHEBI:29105"/>
    </cofactor>
    <text evidence="13">Binds 2 Zn(2+) ions per subunit. It is not clear if Zn(2+) or Mg(2+) is physiologically important.</text>
</comment>
<feature type="domain" description="Metallo-beta-lactamase" evidence="14">
    <location>
        <begin position="20"/>
        <end position="215"/>
    </location>
</feature>
<keyword evidence="13" id="KW-0106">Calcium</keyword>
<evidence type="ECO:0000256" key="5">
    <source>
        <dbReference type="ARBA" id="ARBA00022759"/>
    </source>
</evidence>
<evidence type="ECO:0000256" key="2">
    <source>
        <dbReference type="ARBA" id="ARBA00022490"/>
    </source>
</evidence>
<feature type="binding site" evidence="12">
    <location>
        <begin position="232"/>
        <end position="234"/>
    </location>
    <ligand>
        <name>substrate</name>
    </ligand>
</feature>
<dbReference type="Pfam" id="PF07521">
    <property type="entry name" value="RMMBL"/>
    <property type="match status" value="1"/>
</dbReference>
<evidence type="ECO:0000256" key="4">
    <source>
        <dbReference type="ARBA" id="ARBA00022723"/>
    </source>
</evidence>
<feature type="binding site" evidence="13">
    <location>
        <position position="73"/>
    </location>
    <ligand>
        <name>Zn(2+)</name>
        <dbReference type="ChEBI" id="CHEBI:29105"/>
        <label>1</label>
        <note>catalytic</note>
    </ligand>
</feature>
<comment type="function">
    <text evidence="10">An RNase that has 5'-3' exonuclease and possibly endonuclease activity. Involved in maturation of rRNA and in some organisms also mRNA maturation and/or decay.</text>
</comment>
<gene>
    <name evidence="10" type="primary">rnj</name>
    <name evidence="15" type="ORF">SAMN02745207_00250</name>
</gene>
<keyword evidence="7 13" id="KW-0862">Zinc</keyword>
<dbReference type="HAMAP" id="MF_01491">
    <property type="entry name" value="RNase_J_bact"/>
    <property type="match status" value="1"/>
</dbReference>
<feature type="binding site" evidence="13">
    <location>
        <position position="163"/>
    </location>
    <ligand>
        <name>Zn(2+)</name>
        <dbReference type="ChEBI" id="CHEBI:29105"/>
        <label>1</label>
        <note>catalytic</note>
    </ligand>
</feature>
<dbReference type="Gene3D" id="3.10.20.580">
    <property type="match status" value="1"/>
</dbReference>
<dbReference type="SMART" id="SM00849">
    <property type="entry name" value="Lactamase_B"/>
    <property type="match status" value="1"/>
</dbReference>
<feature type="binding site" evidence="10 12">
    <location>
        <begin position="364"/>
        <end position="368"/>
    </location>
    <ligand>
        <name>substrate</name>
    </ligand>
</feature>
<dbReference type="Gene3D" id="3.40.50.10710">
    <property type="entry name" value="Metallo-hydrolase/oxidoreductase"/>
    <property type="match status" value="1"/>
</dbReference>
<dbReference type="FunFam" id="3.10.20.580:FF:000001">
    <property type="entry name" value="Ribonuclease J"/>
    <property type="match status" value="1"/>
</dbReference>
<dbReference type="InterPro" id="IPR030854">
    <property type="entry name" value="RNase_J_bac"/>
</dbReference>
<dbReference type="SUPFAM" id="SSF56281">
    <property type="entry name" value="Metallo-hydrolase/oxidoreductase"/>
    <property type="match status" value="1"/>
</dbReference>
<dbReference type="GO" id="GO:0004534">
    <property type="term" value="F:5'-3' RNA exonuclease activity"/>
    <property type="evidence" value="ECO:0007669"/>
    <property type="project" value="UniProtKB-UniRule"/>
</dbReference>
<keyword evidence="10" id="KW-0698">rRNA processing</keyword>
<dbReference type="InterPro" id="IPR011108">
    <property type="entry name" value="RMMBL"/>
</dbReference>
<evidence type="ECO:0000256" key="11">
    <source>
        <dbReference type="PIRSR" id="PIRSR004803-1"/>
    </source>
</evidence>
<dbReference type="NCBIfam" id="TIGR00649">
    <property type="entry name" value="MG423"/>
    <property type="match status" value="1"/>
</dbReference>
<name>A0A1M5QSK7_9CLOT</name>
<feature type="binding site" evidence="13">
    <location>
        <position position="78"/>
    </location>
    <ligand>
        <name>Zn(2+)</name>
        <dbReference type="ChEBI" id="CHEBI:29105"/>
        <label>2</label>
        <note>catalytic</note>
    </ligand>
</feature>
<proteinExistence type="inferred from homology"/>
<accession>A0A1M5QSK7</accession>
<evidence type="ECO:0000313" key="15">
    <source>
        <dbReference type="EMBL" id="SHH16573.1"/>
    </source>
</evidence>
<dbReference type="InterPro" id="IPR001279">
    <property type="entry name" value="Metallo-B-lactamas"/>
</dbReference>
<evidence type="ECO:0000256" key="10">
    <source>
        <dbReference type="HAMAP-Rule" id="MF_01491"/>
    </source>
</evidence>
<keyword evidence="9 10" id="KW-0694">RNA-binding</keyword>
<dbReference type="Proteomes" id="UP000184447">
    <property type="component" value="Unassembled WGS sequence"/>
</dbReference>
<evidence type="ECO:0000256" key="3">
    <source>
        <dbReference type="ARBA" id="ARBA00022722"/>
    </source>
</evidence>
<organism evidence="15 16">
    <name type="scientific">Clostridium grantii DSM 8605</name>
    <dbReference type="NCBI Taxonomy" id="1121316"/>
    <lineage>
        <taxon>Bacteria</taxon>
        <taxon>Bacillati</taxon>
        <taxon>Bacillota</taxon>
        <taxon>Clostridia</taxon>
        <taxon>Eubacteriales</taxon>
        <taxon>Clostridiaceae</taxon>
        <taxon>Clostridium</taxon>
    </lineage>
</organism>
<keyword evidence="5 10" id="KW-0255">Endonuclease</keyword>